<dbReference type="GO" id="GO:0022857">
    <property type="term" value="F:transmembrane transporter activity"/>
    <property type="evidence" value="ECO:0007669"/>
    <property type="project" value="InterPro"/>
</dbReference>
<feature type="transmembrane region" description="Helical" evidence="7">
    <location>
        <begin position="28"/>
        <end position="49"/>
    </location>
</feature>
<feature type="transmembrane region" description="Helical" evidence="7">
    <location>
        <begin position="348"/>
        <end position="365"/>
    </location>
</feature>
<keyword evidence="5 7" id="KW-0472">Membrane</keyword>
<proteinExistence type="predicted"/>
<evidence type="ECO:0000256" key="3">
    <source>
        <dbReference type="ARBA" id="ARBA00022692"/>
    </source>
</evidence>
<evidence type="ECO:0000256" key="5">
    <source>
        <dbReference type="ARBA" id="ARBA00023136"/>
    </source>
</evidence>
<feature type="transmembrane region" description="Helical" evidence="7">
    <location>
        <begin position="213"/>
        <end position="232"/>
    </location>
</feature>
<evidence type="ECO:0000256" key="6">
    <source>
        <dbReference type="SAM" id="MobiDB-lite"/>
    </source>
</evidence>
<feature type="region of interest" description="Disordered" evidence="6">
    <location>
        <begin position="1"/>
        <end position="21"/>
    </location>
</feature>
<evidence type="ECO:0000256" key="2">
    <source>
        <dbReference type="ARBA" id="ARBA00022475"/>
    </source>
</evidence>
<dbReference type="InterPro" id="IPR002293">
    <property type="entry name" value="AA/rel_permease1"/>
</dbReference>
<dbReference type="PANTHER" id="PTHR42770">
    <property type="entry name" value="AMINO ACID TRANSPORTER-RELATED"/>
    <property type="match status" value="1"/>
</dbReference>
<reference evidence="8" key="1">
    <citation type="submission" date="2020-02" db="EMBL/GenBank/DDBJ databases">
        <authorList>
            <person name="Meier V. D."/>
        </authorList>
    </citation>
    <scope>NUCLEOTIDE SEQUENCE</scope>
    <source>
        <strain evidence="8">AVDCRST_MAG88</strain>
    </source>
</reference>
<keyword evidence="3 7" id="KW-0812">Transmembrane</keyword>
<feature type="transmembrane region" description="Helical" evidence="7">
    <location>
        <begin position="61"/>
        <end position="84"/>
    </location>
</feature>
<keyword evidence="2" id="KW-1003">Cell membrane</keyword>
<feature type="transmembrane region" description="Helical" evidence="7">
    <location>
        <begin position="145"/>
        <end position="163"/>
    </location>
</feature>
<feature type="transmembrane region" description="Helical" evidence="7">
    <location>
        <begin position="433"/>
        <end position="453"/>
    </location>
</feature>
<sequence>MAAEREVVKGGGAGGEATPREGEQLKRAIGPGMLLFFVLGDILGAGIYARVGSVSREVGGAIWLSFLVALVLAALTTLSYMELVMKYPGAAGAALYVNKAFKVPFFTFMVAFAVLASGLSSAGVAARTFGGRYLGQVFGFTPREAVTTMVALGFIVALALINFRGVSESVKVNIALTLVELTGLLIIIVIGIAALAGGQGDLGRPFTFRQDEALPLAVLGGAAVAFYALLGFEDAVNMAEETHDPVRVFPRALLGGLALAGLIYLAVGFIAALIVDVETLGSSSGPLLEVVQRGPLAVPPRFFSIIALIAITNTALINMIMASRVIYGMARQGIIPAVLGKTHSARQTPWVAIIFTTVLAMLLASTGDFNALGDTTTLLLLLVFAIVNGAVLILRRSPVGYQHFVAPSVVPILGALSCAVLAVRLAIQSPSTLVRAGALLAIGLVLWGVNYLLRGRVETRVDAAEAYGD</sequence>
<comment type="subcellular location">
    <subcellularLocation>
        <location evidence="1">Cell membrane</location>
        <topology evidence="1">Multi-pass membrane protein</topology>
    </subcellularLocation>
</comment>
<keyword evidence="4 7" id="KW-1133">Transmembrane helix</keyword>
<organism evidence="8">
    <name type="scientific">uncultured Thermomicrobiales bacterium</name>
    <dbReference type="NCBI Taxonomy" id="1645740"/>
    <lineage>
        <taxon>Bacteria</taxon>
        <taxon>Pseudomonadati</taxon>
        <taxon>Thermomicrobiota</taxon>
        <taxon>Thermomicrobia</taxon>
        <taxon>Thermomicrobiales</taxon>
        <taxon>environmental samples</taxon>
    </lineage>
</organism>
<feature type="transmembrane region" description="Helical" evidence="7">
    <location>
        <begin position="105"/>
        <end position="125"/>
    </location>
</feature>
<name>A0A6J4V075_9BACT</name>
<protein>
    <submittedName>
        <fullName evidence="8">Uncharacterized amino acid permease, GabP family</fullName>
    </submittedName>
</protein>
<feature type="transmembrane region" description="Helical" evidence="7">
    <location>
        <begin position="406"/>
        <end position="427"/>
    </location>
</feature>
<feature type="transmembrane region" description="Helical" evidence="7">
    <location>
        <begin position="302"/>
        <end position="327"/>
    </location>
</feature>
<gene>
    <name evidence="8" type="ORF">AVDCRST_MAG88-1707</name>
</gene>
<evidence type="ECO:0000256" key="4">
    <source>
        <dbReference type="ARBA" id="ARBA00022989"/>
    </source>
</evidence>
<dbReference type="Gene3D" id="1.20.1740.10">
    <property type="entry name" value="Amino acid/polyamine transporter I"/>
    <property type="match status" value="1"/>
</dbReference>
<feature type="transmembrane region" description="Helical" evidence="7">
    <location>
        <begin position="253"/>
        <end position="275"/>
    </location>
</feature>
<accession>A0A6J4V075</accession>
<dbReference type="InterPro" id="IPR050367">
    <property type="entry name" value="APC_superfamily"/>
</dbReference>
<evidence type="ECO:0000256" key="7">
    <source>
        <dbReference type="SAM" id="Phobius"/>
    </source>
</evidence>
<dbReference type="PIRSF" id="PIRSF006060">
    <property type="entry name" value="AA_transporter"/>
    <property type="match status" value="1"/>
</dbReference>
<dbReference type="GO" id="GO:0005886">
    <property type="term" value="C:plasma membrane"/>
    <property type="evidence" value="ECO:0007669"/>
    <property type="project" value="UniProtKB-SubCell"/>
</dbReference>
<dbReference type="Pfam" id="PF13520">
    <property type="entry name" value="AA_permease_2"/>
    <property type="match status" value="1"/>
</dbReference>
<feature type="transmembrane region" description="Helical" evidence="7">
    <location>
        <begin position="377"/>
        <end position="394"/>
    </location>
</feature>
<feature type="transmembrane region" description="Helical" evidence="7">
    <location>
        <begin position="175"/>
        <end position="198"/>
    </location>
</feature>
<evidence type="ECO:0000313" key="8">
    <source>
        <dbReference type="EMBL" id="CAA9563578.1"/>
    </source>
</evidence>
<dbReference type="EMBL" id="CADCWM010000490">
    <property type="protein sequence ID" value="CAA9563578.1"/>
    <property type="molecule type" value="Genomic_DNA"/>
</dbReference>
<dbReference type="PANTHER" id="PTHR42770:SF11">
    <property type="entry name" value="INNER MEMBRANE TRANSPORT PROTEIN YBAT"/>
    <property type="match status" value="1"/>
</dbReference>
<evidence type="ECO:0000256" key="1">
    <source>
        <dbReference type="ARBA" id="ARBA00004651"/>
    </source>
</evidence>
<dbReference type="AlphaFoldDB" id="A0A6J4V075"/>